<dbReference type="Gene3D" id="3.60.15.10">
    <property type="entry name" value="Ribonuclease Z/Hydroxyacylglutathione hydrolase-like"/>
    <property type="match status" value="1"/>
</dbReference>
<dbReference type="PANTHER" id="PTHR42951">
    <property type="entry name" value="METALLO-BETA-LACTAMASE DOMAIN-CONTAINING"/>
    <property type="match status" value="1"/>
</dbReference>
<dbReference type="Proteomes" id="UP000430692">
    <property type="component" value="Unassembled WGS sequence"/>
</dbReference>
<accession>A0A6I4VUR4</accession>
<organism evidence="2 3">
    <name type="scientific">Shimazuella alba</name>
    <dbReference type="NCBI Taxonomy" id="2690964"/>
    <lineage>
        <taxon>Bacteria</taxon>
        <taxon>Bacillati</taxon>
        <taxon>Bacillota</taxon>
        <taxon>Bacilli</taxon>
        <taxon>Bacillales</taxon>
        <taxon>Thermoactinomycetaceae</taxon>
        <taxon>Shimazuella</taxon>
    </lineage>
</organism>
<evidence type="ECO:0000259" key="1">
    <source>
        <dbReference type="SMART" id="SM00849"/>
    </source>
</evidence>
<reference evidence="2 3" key="1">
    <citation type="submission" date="2019-12" db="EMBL/GenBank/DDBJ databases">
        <title>Whole-genome analyses of novel actinobacteria.</title>
        <authorList>
            <person name="Sahin N."/>
            <person name="Saygin H."/>
        </authorList>
    </citation>
    <scope>NUCLEOTIDE SEQUENCE [LARGE SCALE GENOMIC DNA]</scope>
    <source>
        <strain evidence="2 3">KC615</strain>
    </source>
</reference>
<dbReference type="GO" id="GO:0016787">
    <property type="term" value="F:hydrolase activity"/>
    <property type="evidence" value="ECO:0007669"/>
    <property type="project" value="UniProtKB-KW"/>
</dbReference>
<keyword evidence="3" id="KW-1185">Reference proteome</keyword>
<dbReference type="PANTHER" id="PTHR42951:SF17">
    <property type="entry name" value="METALLO-BETA-LACTAMASE DOMAIN-CONTAINING PROTEIN"/>
    <property type="match status" value="1"/>
</dbReference>
<name>A0A6I4VUR4_9BACL</name>
<keyword evidence="2" id="KW-0378">Hydrolase</keyword>
<proteinExistence type="predicted"/>
<feature type="domain" description="Metallo-beta-lactamase" evidence="1">
    <location>
        <begin position="24"/>
        <end position="200"/>
    </location>
</feature>
<dbReference type="InterPro" id="IPR001279">
    <property type="entry name" value="Metallo-B-lactamas"/>
</dbReference>
<dbReference type="SUPFAM" id="SSF56281">
    <property type="entry name" value="Metallo-hydrolase/oxidoreductase"/>
    <property type="match status" value="1"/>
</dbReference>
<dbReference type="InterPro" id="IPR036866">
    <property type="entry name" value="RibonucZ/Hydroxyglut_hydro"/>
</dbReference>
<dbReference type="AlphaFoldDB" id="A0A6I4VUR4"/>
<dbReference type="InterPro" id="IPR050855">
    <property type="entry name" value="NDM-1-like"/>
</dbReference>
<evidence type="ECO:0000313" key="3">
    <source>
        <dbReference type="Proteomes" id="UP000430692"/>
    </source>
</evidence>
<gene>
    <name evidence="2" type="ORF">GSM42_11150</name>
</gene>
<dbReference type="Pfam" id="PF00753">
    <property type="entry name" value="Lactamase_B"/>
    <property type="match status" value="1"/>
</dbReference>
<protein>
    <submittedName>
        <fullName evidence="2">MBL fold metallo-hydrolase</fullName>
    </submittedName>
</protein>
<dbReference type="RefSeq" id="WP_160801614.1">
    <property type="nucleotide sequence ID" value="NZ_WUUL01000006.1"/>
</dbReference>
<sequence>MNMIQLSKHIFKCEFKIEGPIKIPINIWFIKDRDDVYIIDTGVEELVHAQIKAAKEIGIPKAIFLTHGHSDHIQGAAKWLEQFNIPIYAHHYELKYINGIVPYPNNKTIEDTGVANFVQPLTAQTFANLPIQYYLTPGHSPGHVVYHHEIDNILLAGDLFITSKEDLLPPIRNFSVDMNENIDSGAIIDEIKPRLISSSHGQDLLYNEDLYKKYVFCYRDEKIH</sequence>
<comment type="caution">
    <text evidence="2">The sequence shown here is derived from an EMBL/GenBank/DDBJ whole genome shotgun (WGS) entry which is preliminary data.</text>
</comment>
<dbReference type="CDD" id="cd07721">
    <property type="entry name" value="yflN-like_MBL-fold"/>
    <property type="match status" value="1"/>
</dbReference>
<evidence type="ECO:0000313" key="2">
    <source>
        <dbReference type="EMBL" id="MXQ54261.1"/>
    </source>
</evidence>
<dbReference type="EMBL" id="WUUL01000006">
    <property type="protein sequence ID" value="MXQ54261.1"/>
    <property type="molecule type" value="Genomic_DNA"/>
</dbReference>
<dbReference type="SMART" id="SM00849">
    <property type="entry name" value="Lactamase_B"/>
    <property type="match status" value="1"/>
</dbReference>